<evidence type="ECO:0000313" key="3">
    <source>
        <dbReference type="Proteomes" id="UP000006683"/>
    </source>
</evidence>
<organism evidence="2 3">
    <name type="scientific">Ferrimonas balearica (strain DSM 9799 / CCM 4581 / KCTC 23876 / PAT)</name>
    <dbReference type="NCBI Taxonomy" id="550540"/>
    <lineage>
        <taxon>Bacteria</taxon>
        <taxon>Pseudomonadati</taxon>
        <taxon>Pseudomonadota</taxon>
        <taxon>Gammaproteobacteria</taxon>
        <taxon>Alteromonadales</taxon>
        <taxon>Ferrimonadaceae</taxon>
        <taxon>Ferrimonas</taxon>
    </lineage>
</organism>
<dbReference type="Proteomes" id="UP000006683">
    <property type="component" value="Chromosome"/>
</dbReference>
<dbReference type="STRING" id="550540.Fbal_2815"/>
<feature type="transmembrane region" description="Helical" evidence="1">
    <location>
        <begin position="35"/>
        <end position="53"/>
    </location>
</feature>
<reference evidence="2 3" key="1">
    <citation type="journal article" date="2010" name="Stand. Genomic Sci.">
        <title>Complete genome sequence of Ferrimonas balearica type strain (PAT).</title>
        <authorList>
            <person name="Nolan M."/>
            <person name="Sikorski J."/>
            <person name="Davenport K."/>
            <person name="Lucas S."/>
            <person name="Glavina Del Rio T."/>
            <person name="Tice H."/>
            <person name="Cheng J."/>
            <person name="Goodwin L."/>
            <person name="Pitluck S."/>
            <person name="Liolios K."/>
            <person name="Ivanova N."/>
            <person name="Mavromatis K."/>
            <person name="Ovchinnikova G."/>
            <person name="Pati A."/>
            <person name="Chen A."/>
            <person name="Palaniappan K."/>
            <person name="Land M."/>
            <person name="Hauser L."/>
            <person name="Chang Y."/>
            <person name="Jeffries C."/>
            <person name="Tapia R."/>
            <person name="Brettin T."/>
            <person name="Detter J."/>
            <person name="Han C."/>
            <person name="Yasawong M."/>
            <person name="Rohde M."/>
            <person name="Tindall B."/>
            <person name="Goker M."/>
            <person name="Woyke T."/>
            <person name="Bristow J."/>
            <person name="Eisen J."/>
            <person name="Markowitz V."/>
            <person name="Hugenholtz P."/>
            <person name="Kyrpides N."/>
            <person name="Klenk H."/>
            <person name="Lapidus A."/>
        </authorList>
    </citation>
    <scope>NUCLEOTIDE SEQUENCE [LARGE SCALE GENOMIC DNA]</scope>
    <source>
        <strain evidence="3">DSM 9799 / CCM 4581 / KCTC 23876 / PAT</strain>
    </source>
</reference>
<feature type="transmembrane region" description="Helical" evidence="1">
    <location>
        <begin position="6"/>
        <end position="23"/>
    </location>
</feature>
<sequence length="67" mass="7916">MVAMTFWALLGTITWMLPTWWVARLNRAKGCTQVLWILSAMLFSYLVLVPYLARPKDHQPAQLRWRP</sequence>
<keyword evidence="1" id="KW-0812">Transmembrane</keyword>
<dbReference type="HOGENOM" id="CLU_2806125_0_0_6"/>
<dbReference type="AlphaFoldDB" id="E1SS85"/>
<gene>
    <name evidence="2" type="ordered locus">Fbal_2815</name>
</gene>
<keyword evidence="1" id="KW-0472">Membrane</keyword>
<protein>
    <submittedName>
        <fullName evidence="2">Uncharacterized protein</fullName>
    </submittedName>
</protein>
<dbReference type="KEGG" id="fbl:Fbal_2815"/>
<evidence type="ECO:0000313" key="2">
    <source>
        <dbReference type="EMBL" id="ADN77017.1"/>
    </source>
</evidence>
<keyword evidence="1" id="KW-1133">Transmembrane helix</keyword>
<accession>E1SS85</accession>
<keyword evidence="3" id="KW-1185">Reference proteome</keyword>
<dbReference type="GeneID" id="67183034"/>
<dbReference type="EMBL" id="CP002209">
    <property type="protein sequence ID" value="ADN77017.1"/>
    <property type="molecule type" value="Genomic_DNA"/>
</dbReference>
<name>E1SS85_FERBD</name>
<proteinExistence type="predicted"/>
<dbReference type="RefSeq" id="WP_013346323.1">
    <property type="nucleotide sequence ID" value="NC_014541.1"/>
</dbReference>
<evidence type="ECO:0000256" key="1">
    <source>
        <dbReference type="SAM" id="Phobius"/>
    </source>
</evidence>